<comment type="caution">
    <text evidence="1">The sequence shown here is derived from an EMBL/GenBank/DDBJ whole genome shotgun (WGS) entry which is preliminary data.</text>
</comment>
<dbReference type="AlphaFoldDB" id="A0AAD2H2I3"/>
<keyword evidence="2" id="KW-1185">Reference proteome</keyword>
<evidence type="ECO:0000313" key="1">
    <source>
        <dbReference type="EMBL" id="CAK5268243.1"/>
    </source>
</evidence>
<accession>A0AAD2H2I3</accession>
<name>A0AAD2H2I3_9AGAR</name>
<feature type="non-terminal residue" evidence="1">
    <location>
        <position position="1"/>
    </location>
</feature>
<evidence type="ECO:0000313" key="2">
    <source>
        <dbReference type="Proteomes" id="UP001295794"/>
    </source>
</evidence>
<organism evidence="1 2">
    <name type="scientific">Mycena citricolor</name>
    <dbReference type="NCBI Taxonomy" id="2018698"/>
    <lineage>
        <taxon>Eukaryota</taxon>
        <taxon>Fungi</taxon>
        <taxon>Dikarya</taxon>
        <taxon>Basidiomycota</taxon>
        <taxon>Agaricomycotina</taxon>
        <taxon>Agaricomycetes</taxon>
        <taxon>Agaricomycetidae</taxon>
        <taxon>Agaricales</taxon>
        <taxon>Marasmiineae</taxon>
        <taxon>Mycenaceae</taxon>
        <taxon>Mycena</taxon>
    </lineage>
</organism>
<reference evidence="1" key="1">
    <citation type="submission" date="2023-11" db="EMBL/GenBank/DDBJ databases">
        <authorList>
            <person name="De Vega J J."/>
            <person name="De Vega J J."/>
        </authorList>
    </citation>
    <scope>NUCLEOTIDE SEQUENCE</scope>
</reference>
<sequence length="130" mass="14527">FEHHHGSLRRHQLSDNTTEHVMFVLTLMDCANRLLEAASWNNCDTTSSSSKADAVILDDGARITNTHRMSSGRRPGTTDTSHRWSLISPCQSKTANDPPRRAICCDNRGNVLIQESLLDLSCTECMQKTK</sequence>
<dbReference type="Proteomes" id="UP001295794">
    <property type="component" value="Unassembled WGS sequence"/>
</dbReference>
<dbReference type="EMBL" id="CAVNYO010000138">
    <property type="protein sequence ID" value="CAK5268243.1"/>
    <property type="molecule type" value="Genomic_DNA"/>
</dbReference>
<gene>
    <name evidence="1" type="ORF">MYCIT1_LOCUS11365</name>
</gene>
<feature type="non-terminal residue" evidence="1">
    <location>
        <position position="130"/>
    </location>
</feature>
<proteinExistence type="predicted"/>
<protein>
    <submittedName>
        <fullName evidence="1">Uncharacterized protein</fullName>
    </submittedName>
</protein>